<gene>
    <name evidence="2" type="ORF">A7A09_019815</name>
</gene>
<dbReference type="EMBL" id="PXNQ02000017">
    <property type="protein sequence ID" value="RNF32851.1"/>
    <property type="molecule type" value="Genomic_DNA"/>
</dbReference>
<keyword evidence="1" id="KW-0732">Signal</keyword>
<dbReference type="AlphaFoldDB" id="A0A422QSW9"/>
<evidence type="ECO:0000313" key="2">
    <source>
        <dbReference type="EMBL" id="RNF32851.1"/>
    </source>
</evidence>
<reference evidence="2" key="1">
    <citation type="submission" date="2018-05" db="EMBL/GenBank/DDBJ databases">
        <title>Reclassification of Methylarcula marina and Methylarcula terricola as Paracoccus methylarcula sp.nov., comb.nov. and Paracoccus terricola comb.nov.</title>
        <authorList>
            <person name="Shmareva M.N."/>
            <person name="Doronina N.V."/>
            <person name="Vasilenko O.V."/>
            <person name="Tarlachkov S.V."/>
            <person name="Trotsenko Y.A."/>
        </authorList>
    </citation>
    <scope>NUCLEOTIDE SEQUENCE [LARGE SCALE GENOMIC DNA]</scope>
    <source>
        <strain evidence="2">VKM B-2159</strain>
    </source>
</reference>
<keyword evidence="3" id="KW-1185">Reference proteome</keyword>
<dbReference type="InterPro" id="IPR030895">
    <property type="entry name" value="T5SS_PEPC_rpt"/>
</dbReference>
<dbReference type="InterPro" id="IPR013425">
    <property type="entry name" value="Autotrns_rpt"/>
</dbReference>
<proteinExistence type="predicted"/>
<dbReference type="Proteomes" id="UP000238137">
    <property type="component" value="Unassembled WGS sequence"/>
</dbReference>
<dbReference type="NCBIfam" id="TIGR04393">
    <property type="entry name" value="rpt_T5SS_PEPC"/>
    <property type="match status" value="3"/>
</dbReference>
<comment type="caution">
    <text evidence="2">The sequence shown here is derived from an EMBL/GenBank/DDBJ whole genome shotgun (WGS) entry which is preliminary data.</text>
</comment>
<accession>A0A422QSW9</accession>
<organism evidence="2 3">
    <name type="scientific">Paracoccus methylarcula</name>
    <dbReference type="NCBI Taxonomy" id="72022"/>
    <lineage>
        <taxon>Bacteria</taxon>
        <taxon>Pseudomonadati</taxon>
        <taxon>Pseudomonadota</taxon>
        <taxon>Alphaproteobacteria</taxon>
        <taxon>Rhodobacterales</taxon>
        <taxon>Paracoccaceae</taxon>
        <taxon>Paracoccus</taxon>
    </lineage>
</organism>
<evidence type="ECO:0008006" key="4">
    <source>
        <dbReference type="Google" id="ProtNLM"/>
    </source>
</evidence>
<feature type="non-terminal residue" evidence="2">
    <location>
        <position position="1"/>
    </location>
</feature>
<name>A0A422QSW9_9RHOB</name>
<dbReference type="SUPFAM" id="SSF51126">
    <property type="entry name" value="Pectin lyase-like"/>
    <property type="match status" value="1"/>
</dbReference>
<protein>
    <recommendedName>
        <fullName evidence="4">Autotransporter outer membrane beta-barrel domain-containing protein</fullName>
    </recommendedName>
</protein>
<dbReference type="Pfam" id="PF12951">
    <property type="entry name" value="PATR"/>
    <property type="match status" value="3"/>
</dbReference>
<evidence type="ECO:0000256" key="1">
    <source>
        <dbReference type="ARBA" id="ARBA00022729"/>
    </source>
</evidence>
<evidence type="ECO:0000313" key="3">
    <source>
        <dbReference type="Proteomes" id="UP000238137"/>
    </source>
</evidence>
<dbReference type="InterPro" id="IPR011050">
    <property type="entry name" value="Pectin_lyase_fold/virulence"/>
</dbReference>
<sequence length="833" mass="80804">AGVFVSGTGVNAELDVNGRINGGDGGGLYYGGGGGAGIVVTDGAAISLDLGGSVSGGNGGDGDGSGGDGIVAASSSSADIVLQDSAEINGGAGKGVGSGGAGLRLSGGGNVINAGTIQGGDGGKHSRGGGFSGPTGGTGSGGAAGFVSDVPIRSEGGVGIIGADMTIINSGLIAGGTGYFYEQANAITFTGGTNRLELRDGYSFTGNVVASGMSNTLALGGDTSPAEPFDLSKVVDTGTADATDEFIGFEQFEKTGTSTWALTGTGNQDWTIEAGMLVGNTDSFGGDLTFASGVGARGVTFEQTDAGTYAGKISGAGDLNKLDAGTLTLTGVNDVDGNVSVNGGTLAIKDGGTLSNYRGFIGNADGGIDQVAVSGEDSSWTNASHIYLGTVDNGNGALRIEDGASVSNASADIALIAGSTGAVTVSGTGSTWTSSQSIYVGFRGKGSLLVEGGASASTDSGIALGTRVESEGTVMVTGAGSTFSGGGFSIGNEGKATMTIADRGQVSSTNTSAILGYFSDSSGTLNIGAAAGDTAAAAGVLITPSLQFNDGAGTLVFNHTDADYVFSTGLQSIGTGTHVINHDAGTTLLTGDSSGFSGTTTVSGGSLLVGDAAGNGEIGGTVLIEDGGTLGGNGSVGTTAVADGGTIAPGSSIGTLTVNGDLSLASGATLAYELGTPGSADAPGSSDRIAVTGDLALNATLDLAQSDDAGDGAAGLGYYRLMTYGGNLSGDGLQIGTTVDSLNGGYEVQIGDGNVDLFVATLGDDTLQHWQGGDGVWNATNLQWLNRGAEIETTWAGHHAVFKNQPGGFDGGTIAVAGTQGFEGLQFVDEAIA</sequence>
<dbReference type="NCBIfam" id="TIGR02601">
    <property type="entry name" value="autotrns_rpt"/>
    <property type="match status" value="2"/>
</dbReference>